<evidence type="ECO:0000313" key="1">
    <source>
        <dbReference type="EMBL" id="CAG2216902.1"/>
    </source>
</evidence>
<gene>
    <name evidence="1" type="ORF">MEDL_30600</name>
</gene>
<organism evidence="1 2">
    <name type="scientific">Mytilus edulis</name>
    <name type="common">Blue mussel</name>
    <dbReference type="NCBI Taxonomy" id="6550"/>
    <lineage>
        <taxon>Eukaryota</taxon>
        <taxon>Metazoa</taxon>
        <taxon>Spiralia</taxon>
        <taxon>Lophotrochozoa</taxon>
        <taxon>Mollusca</taxon>
        <taxon>Bivalvia</taxon>
        <taxon>Autobranchia</taxon>
        <taxon>Pteriomorphia</taxon>
        <taxon>Mytilida</taxon>
        <taxon>Mytiloidea</taxon>
        <taxon>Mytilidae</taxon>
        <taxon>Mytilinae</taxon>
        <taxon>Mytilus</taxon>
    </lineage>
</organism>
<dbReference type="EMBL" id="CAJPWZ010001496">
    <property type="protein sequence ID" value="CAG2216902.1"/>
    <property type="molecule type" value="Genomic_DNA"/>
</dbReference>
<comment type="caution">
    <text evidence="1">The sequence shown here is derived from an EMBL/GenBank/DDBJ whole genome shotgun (WGS) entry which is preliminary data.</text>
</comment>
<protein>
    <submittedName>
        <fullName evidence="1">Uncharacterized protein</fullName>
    </submittedName>
</protein>
<accession>A0A8S3SJ30</accession>
<sequence length="171" mass="19376">MPSSTVVVSLATPRADNKKYQTNVELVNAMLKCEYMEDDTVTLCDNGNLSRLGKPVPKFFSQGSSDDDPLETIEKDIINYYAERGHKVLCGDFNVMTGSKLDFIENDTYDPFVMDDEEYEYDIGLQKRKSCDNKVDARVKQLLLLCITLKLRILNGRMLGDSNGNFTCFKT</sequence>
<evidence type="ECO:0000313" key="2">
    <source>
        <dbReference type="Proteomes" id="UP000683360"/>
    </source>
</evidence>
<dbReference type="Proteomes" id="UP000683360">
    <property type="component" value="Unassembled WGS sequence"/>
</dbReference>
<keyword evidence="2" id="KW-1185">Reference proteome</keyword>
<name>A0A8S3SJ30_MYTED</name>
<reference evidence="1" key="1">
    <citation type="submission" date="2021-03" db="EMBL/GenBank/DDBJ databases">
        <authorList>
            <person name="Bekaert M."/>
        </authorList>
    </citation>
    <scope>NUCLEOTIDE SEQUENCE</scope>
</reference>
<proteinExistence type="predicted"/>
<dbReference type="AlphaFoldDB" id="A0A8S3SJ30"/>